<proteinExistence type="predicted"/>
<feature type="domain" description="SbsA Ig-like" evidence="2">
    <location>
        <begin position="758"/>
        <end position="858"/>
    </location>
</feature>
<protein>
    <recommendedName>
        <fullName evidence="2">SbsA Ig-like domain-containing protein</fullName>
    </recommendedName>
</protein>
<dbReference type="Pfam" id="PF13205">
    <property type="entry name" value="Big_5"/>
    <property type="match status" value="4"/>
</dbReference>
<dbReference type="InterPro" id="IPR014755">
    <property type="entry name" value="Cu-Rt/internalin_Ig-like"/>
</dbReference>
<keyword evidence="4" id="KW-1185">Reference proteome</keyword>
<sequence>MAATNTWIDAGDVRITGEGLQQAPASAALAGGGSIVVWIDANGDGEVHGQRLDAAGNKVGGRLLLSQGPAAGIPDVVGVADGGFVVVWDSRLDPFAPTSYLAQRFDAGGTPIGGRVQANTLPNFDPAAAVDVTALAGGGFVVQWWQDPGGATSWGPSIQVCDATGAPRGGNLRLGYEGDGTPFGAGTYIHDASVAPTADGGFVVAWATTQVLVGAGTIDHVYLQRFDAGGGALAGPVEAFAHPGSVLSVDGVQATVLPGSGDVVISARGVLPDGRSELTAQRFNADGQALSGPQAVVSAAAVLDSKVTALADDGFVLSWMDSAIMPDLKQQQTVYAQLLDASGALVGARILVGTSQATLTHYTVNATADGGVEFAWDDGRGDGGDVFSSKFTPSVSGDHVLPTVVAFSPADEARDVAVDANIVATFSEAIQRGTGTIVLQDSAGRVLAAYDAATSSNIRISGATLTIDPGSSLQPATGYAVVLASGSVIDLAGNPYAGTSSYNFTTTGAAPAPNPASPTPIDFFPVPGSSTMPPDWNLAITFSEAVKAGSGTITLQTATGAVVQTFVTASDAGIQFSGASLIINPAADLLPGTTYRLVASADAVRDLDGNPYAGESGYSFTTAGAAPGPAPAPNPSSPVPIDFFPVPGSSTMPPDWSLGITFNEAVKAGSGTITLQTATGAVVQTFVTASDAGIQFSGASLVINPAADLLPGTTYRLVASPDAVRDLDGNPYAGESGYSFTTAGAAPAPNPSSPVPIDFFPVPGSSTMPPDWSLGITFNEAVKAGSGSITLQTAAGAVVQTFVTASDPGIQFSGSSLIINPAADLLPGTTYQLVASPDAVRDLDDNPYAGESGYSFTTAGSQVATLVELVGTGDIAQAA</sequence>
<evidence type="ECO:0000256" key="1">
    <source>
        <dbReference type="ARBA" id="ARBA00022729"/>
    </source>
</evidence>
<dbReference type="Proteomes" id="UP000521868">
    <property type="component" value="Unassembled WGS sequence"/>
</dbReference>
<name>A0A7X6DGI6_9BURK</name>
<dbReference type="EMBL" id="VTOX01000004">
    <property type="protein sequence ID" value="NKE66735.1"/>
    <property type="molecule type" value="Genomic_DNA"/>
</dbReference>
<evidence type="ECO:0000313" key="4">
    <source>
        <dbReference type="Proteomes" id="UP000521868"/>
    </source>
</evidence>
<accession>A0A7X6DGI6</accession>
<organism evidence="3 4">
    <name type="scientific">Ramlibacter lithotrophicus</name>
    <dbReference type="NCBI Taxonomy" id="2606681"/>
    <lineage>
        <taxon>Bacteria</taxon>
        <taxon>Pseudomonadati</taxon>
        <taxon>Pseudomonadota</taxon>
        <taxon>Betaproteobacteria</taxon>
        <taxon>Burkholderiales</taxon>
        <taxon>Comamonadaceae</taxon>
        <taxon>Ramlibacter</taxon>
    </lineage>
</organism>
<feature type="domain" description="SbsA Ig-like" evidence="2">
    <location>
        <begin position="518"/>
        <end position="622"/>
    </location>
</feature>
<dbReference type="InterPro" id="IPR032812">
    <property type="entry name" value="SbsA_Ig"/>
</dbReference>
<comment type="caution">
    <text evidence="3">The sequence shown here is derived from an EMBL/GenBank/DDBJ whole genome shotgun (WGS) entry which is preliminary data.</text>
</comment>
<keyword evidence="1" id="KW-0732">Signal</keyword>
<dbReference type="Gene3D" id="2.60.40.1220">
    <property type="match status" value="3"/>
</dbReference>
<feature type="domain" description="SbsA Ig-like" evidence="2">
    <location>
        <begin position="401"/>
        <end position="506"/>
    </location>
</feature>
<gene>
    <name evidence="3" type="ORF">RAMLITH_12950</name>
</gene>
<dbReference type="AlphaFoldDB" id="A0A7X6DGI6"/>
<evidence type="ECO:0000313" key="3">
    <source>
        <dbReference type="EMBL" id="NKE66735.1"/>
    </source>
</evidence>
<feature type="domain" description="SbsA Ig-like" evidence="2">
    <location>
        <begin position="642"/>
        <end position="742"/>
    </location>
</feature>
<dbReference type="RefSeq" id="WP_168107860.1">
    <property type="nucleotide sequence ID" value="NZ_VTOX01000004.1"/>
</dbReference>
<evidence type="ECO:0000259" key="2">
    <source>
        <dbReference type="Pfam" id="PF13205"/>
    </source>
</evidence>
<reference evidence="3 4" key="1">
    <citation type="journal article" date="2020" name="Nature">
        <title>Bacterial chemolithoautotrophy via manganese oxidation.</title>
        <authorList>
            <person name="Yu H."/>
            <person name="Leadbetter J.R."/>
        </authorList>
    </citation>
    <scope>NUCLEOTIDE SEQUENCE [LARGE SCALE GENOMIC DNA]</scope>
    <source>
        <strain evidence="3 4">RBP-1</strain>
    </source>
</reference>